<evidence type="ECO:0000256" key="1">
    <source>
        <dbReference type="ARBA" id="ARBA00023015"/>
    </source>
</evidence>
<dbReference type="InterPro" id="IPR036388">
    <property type="entry name" value="WH-like_DNA-bd_sf"/>
</dbReference>
<evidence type="ECO:0000313" key="6">
    <source>
        <dbReference type="EMBL" id="TCO20434.1"/>
    </source>
</evidence>
<dbReference type="Pfam" id="PF00196">
    <property type="entry name" value="GerE"/>
    <property type="match status" value="1"/>
</dbReference>
<dbReference type="PANTHER" id="PTHR44688">
    <property type="entry name" value="DNA-BINDING TRANSCRIPTIONAL ACTIVATOR DEVR_DOSR"/>
    <property type="match status" value="1"/>
</dbReference>
<dbReference type="Gene3D" id="1.25.40.10">
    <property type="entry name" value="Tetratricopeptide repeat domain"/>
    <property type="match status" value="1"/>
</dbReference>
<dbReference type="PANTHER" id="PTHR44688:SF16">
    <property type="entry name" value="DNA-BINDING TRANSCRIPTIONAL ACTIVATOR DEVR_DOSR"/>
    <property type="match status" value="1"/>
</dbReference>
<evidence type="ECO:0000256" key="3">
    <source>
        <dbReference type="ARBA" id="ARBA00023163"/>
    </source>
</evidence>
<feature type="region of interest" description="Disordered" evidence="4">
    <location>
        <begin position="1"/>
        <end position="32"/>
    </location>
</feature>
<dbReference type="Pfam" id="PF25873">
    <property type="entry name" value="WHD_MalT"/>
    <property type="match status" value="1"/>
</dbReference>
<feature type="domain" description="HTH luxR-type" evidence="5">
    <location>
        <begin position="818"/>
        <end position="883"/>
    </location>
</feature>
<keyword evidence="3" id="KW-0804">Transcription</keyword>
<dbReference type="PRINTS" id="PR00038">
    <property type="entry name" value="HTHLUXR"/>
</dbReference>
<dbReference type="CDD" id="cd06170">
    <property type="entry name" value="LuxR_C_like"/>
    <property type="match status" value="1"/>
</dbReference>
<dbReference type="Proteomes" id="UP000294508">
    <property type="component" value="Unassembled WGS sequence"/>
</dbReference>
<evidence type="ECO:0000313" key="7">
    <source>
        <dbReference type="Proteomes" id="UP000294508"/>
    </source>
</evidence>
<name>A0A4R2H4B5_9ACTN</name>
<sequence>MPGDHHAGGHRGRRSTPTGLGDTSASSMSAGRTGTVLRRRLLDLVSAGVQRPLTLVSAPAGFGKTMLLASWEALFTGPGTVRHIALDVTSEQPEAVLRSVLDGLQRRGSILADEPVLLTRADQPGQPDPVRDSAVEQEALVLVVDCGDLTVTAELAHSLDDLIRGSAGRVRIVLLTRSDPLLPLHRYRLDGTVTEIRAADLAFTTEEATALMRRQQLTLTPKEIAELRARTDGWPAGLMFAAMSLSGKTDTEQAIKEFRGDAGNVAAYLMSEVLDAQPHALREFLLRTSIVDEIRPGLAEALTSRPCDLRSLEFMSRGNAFVQPVPGTEDTYSYQSLFREFLRAQLLFERAALVPQLHRTAAGWFAHNGRLLAAIRHAIAARRWGDAARYLVDDLDFARLLVGGERRLLETLFADLPDDLDGVEASVVRAARAVAAFDVELCASELGKARTWLDRGVTPRTHACQLAITVLQAVTASLEPNVDTGLDAALAAEAALRAASPGSVSAHPELKLLVAGCKGRVLLQRGDFQAASAAFAEGVALAEGAGLHEALADFLGMAALVEAVWGHLRQAGEIAAKATALAESGAHLHEPQAAIVAQAWVRTDQGDLTAARDLMHRAGEAEPTYDARVLETSMALVRARLLRAGGDVDLAGAELRAARNGHGAHGGDWLGQALVVDEAKILVAEHQPDQAISKIERSGGRHQVESLLVLQRAATETGRRGPALPAPTANRAVALDTQVDGWLVQAAEAIRTGDPSRTRVCLERALRLAAPEQLRRPFSEAPPSVQRLLGPTGDLIGRHPWLRADGSSGEQSSQVPAGLIRTATLTRKEHEVLEYLAELLTTEEIASTMYVSVNTVRSHVRSVLRKLSASRRNDAVRRAWELGLLPTRPESEHGPTTNALPLRAGPIT</sequence>
<dbReference type="GO" id="GO:0003677">
    <property type="term" value="F:DNA binding"/>
    <property type="evidence" value="ECO:0007669"/>
    <property type="project" value="UniProtKB-KW"/>
</dbReference>
<evidence type="ECO:0000259" key="5">
    <source>
        <dbReference type="PROSITE" id="PS50043"/>
    </source>
</evidence>
<dbReference type="InterPro" id="IPR000792">
    <property type="entry name" value="Tscrpt_reg_LuxR_C"/>
</dbReference>
<evidence type="ECO:0000256" key="2">
    <source>
        <dbReference type="ARBA" id="ARBA00023125"/>
    </source>
</evidence>
<evidence type="ECO:0000256" key="4">
    <source>
        <dbReference type="SAM" id="MobiDB-lite"/>
    </source>
</evidence>
<reference evidence="6 7" key="1">
    <citation type="journal article" date="2015" name="Stand. Genomic Sci.">
        <title>Genomic Encyclopedia of Bacterial and Archaeal Type Strains, Phase III: the genomes of soil and plant-associated and newly described type strains.</title>
        <authorList>
            <person name="Whitman W.B."/>
            <person name="Woyke T."/>
            <person name="Klenk H.P."/>
            <person name="Zhou Y."/>
            <person name="Lilburn T.G."/>
            <person name="Beck B.J."/>
            <person name="De Vos P."/>
            <person name="Vandamme P."/>
            <person name="Eisen J.A."/>
            <person name="Garrity G."/>
            <person name="Hugenholtz P."/>
            <person name="Kyrpides N.C."/>
        </authorList>
    </citation>
    <scope>NUCLEOTIDE SEQUENCE [LARGE SCALE GENOMIC DNA]</scope>
    <source>
        <strain evidence="6 7">VKM Ac-2572</strain>
    </source>
</reference>
<proteinExistence type="predicted"/>
<dbReference type="SUPFAM" id="SSF48452">
    <property type="entry name" value="TPR-like"/>
    <property type="match status" value="1"/>
</dbReference>
<dbReference type="InterPro" id="IPR011990">
    <property type="entry name" value="TPR-like_helical_dom_sf"/>
</dbReference>
<feature type="compositionally biased region" description="Polar residues" evidence="4">
    <location>
        <begin position="15"/>
        <end position="30"/>
    </location>
</feature>
<dbReference type="EMBL" id="SLWN01000012">
    <property type="protein sequence ID" value="TCO20434.1"/>
    <property type="molecule type" value="Genomic_DNA"/>
</dbReference>
<dbReference type="InterPro" id="IPR016032">
    <property type="entry name" value="Sig_transdc_resp-reg_C-effctor"/>
</dbReference>
<organism evidence="6 7">
    <name type="scientific">Kribbella steppae</name>
    <dbReference type="NCBI Taxonomy" id="2512223"/>
    <lineage>
        <taxon>Bacteria</taxon>
        <taxon>Bacillati</taxon>
        <taxon>Actinomycetota</taxon>
        <taxon>Actinomycetes</taxon>
        <taxon>Propionibacteriales</taxon>
        <taxon>Kribbellaceae</taxon>
        <taxon>Kribbella</taxon>
    </lineage>
</organism>
<keyword evidence="2" id="KW-0238">DNA-binding</keyword>
<dbReference type="AlphaFoldDB" id="A0A4R2H4B5"/>
<dbReference type="InterPro" id="IPR059106">
    <property type="entry name" value="WHD_MalT"/>
</dbReference>
<comment type="caution">
    <text evidence="6">The sequence shown here is derived from an EMBL/GenBank/DDBJ whole genome shotgun (WGS) entry which is preliminary data.</text>
</comment>
<gene>
    <name evidence="6" type="ORF">EV652_112180</name>
</gene>
<dbReference type="PROSITE" id="PS50043">
    <property type="entry name" value="HTH_LUXR_2"/>
    <property type="match status" value="1"/>
</dbReference>
<protein>
    <submittedName>
        <fullName evidence="6">LuxR family maltose regulon positive regulatory protein</fullName>
    </submittedName>
</protein>
<keyword evidence="7" id="KW-1185">Reference proteome</keyword>
<accession>A0A4R2H4B5</accession>
<keyword evidence="1" id="KW-0805">Transcription regulation</keyword>
<dbReference type="Gene3D" id="1.10.10.10">
    <property type="entry name" value="Winged helix-like DNA-binding domain superfamily/Winged helix DNA-binding domain"/>
    <property type="match status" value="1"/>
</dbReference>
<feature type="region of interest" description="Disordered" evidence="4">
    <location>
        <begin position="887"/>
        <end position="908"/>
    </location>
</feature>
<dbReference type="GO" id="GO:0006355">
    <property type="term" value="P:regulation of DNA-templated transcription"/>
    <property type="evidence" value="ECO:0007669"/>
    <property type="project" value="InterPro"/>
</dbReference>
<dbReference type="SUPFAM" id="SSF46894">
    <property type="entry name" value="C-terminal effector domain of the bipartite response regulators"/>
    <property type="match status" value="1"/>
</dbReference>
<dbReference type="SMART" id="SM00421">
    <property type="entry name" value="HTH_LUXR"/>
    <property type="match status" value="1"/>
</dbReference>